<organism evidence="5 6">
    <name type="scientific">Halobellus limi</name>
    <dbReference type="NCBI Taxonomy" id="699433"/>
    <lineage>
        <taxon>Archaea</taxon>
        <taxon>Methanobacteriati</taxon>
        <taxon>Methanobacteriota</taxon>
        <taxon>Stenosarchaea group</taxon>
        <taxon>Halobacteria</taxon>
        <taxon>Halobacteriales</taxon>
        <taxon>Haloferacaceae</taxon>
        <taxon>Halobellus</taxon>
    </lineage>
</organism>
<feature type="domain" description="Calcineurin-like phosphoesterase" evidence="2">
    <location>
        <begin position="3"/>
        <end position="199"/>
    </location>
</feature>
<dbReference type="InterPro" id="IPR004843">
    <property type="entry name" value="Calcineurin-like_PHP"/>
</dbReference>
<dbReference type="PANTHER" id="PTHR11575">
    <property type="entry name" value="5'-NUCLEOTIDASE-RELATED"/>
    <property type="match status" value="1"/>
</dbReference>
<reference evidence="5 6" key="1">
    <citation type="submission" date="2016-10" db="EMBL/GenBank/DDBJ databases">
        <authorList>
            <person name="de Groot N.N."/>
        </authorList>
    </citation>
    <scope>NUCLEOTIDE SEQUENCE [LARGE SCALE GENOMIC DNA]</scope>
    <source>
        <strain evidence="5 6">CGMCC 1.10331</strain>
    </source>
</reference>
<dbReference type="CDD" id="cd00845">
    <property type="entry name" value="MPP_UshA_N_like"/>
    <property type="match status" value="1"/>
</dbReference>
<evidence type="ECO:0000256" key="1">
    <source>
        <dbReference type="ARBA" id="ARBA00022729"/>
    </source>
</evidence>
<dbReference type="OrthoDB" id="21342at2157"/>
<keyword evidence="6" id="KW-1185">Reference proteome</keyword>
<dbReference type="PANTHER" id="PTHR11575:SF24">
    <property type="entry name" value="5'-NUCLEOTIDASE"/>
    <property type="match status" value="1"/>
</dbReference>
<name>A0A1H5U5X5_9EURY</name>
<evidence type="ECO:0000259" key="2">
    <source>
        <dbReference type="Pfam" id="PF00149"/>
    </source>
</evidence>
<feature type="domain" description="5'-Nucleotidase C-terminal" evidence="3">
    <location>
        <begin position="264"/>
        <end position="418"/>
    </location>
</feature>
<dbReference type="SUPFAM" id="SSF56300">
    <property type="entry name" value="Metallo-dependent phosphatases"/>
    <property type="match status" value="1"/>
</dbReference>
<proteinExistence type="predicted"/>
<dbReference type="Pfam" id="PF02872">
    <property type="entry name" value="5_nucleotid_C"/>
    <property type="match status" value="1"/>
</dbReference>
<evidence type="ECO:0000313" key="4">
    <source>
        <dbReference type="EMBL" id="QCC47132.1"/>
    </source>
</evidence>
<dbReference type="RefSeq" id="WP_103990265.1">
    <property type="nucleotide sequence ID" value="NZ_CP031311.1"/>
</dbReference>
<dbReference type="SUPFAM" id="SSF55816">
    <property type="entry name" value="5'-nucleotidase (syn. UDP-sugar hydrolase), C-terminal domain"/>
    <property type="match status" value="1"/>
</dbReference>
<dbReference type="EMBL" id="CP031311">
    <property type="protein sequence ID" value="QCC47132.1"/>
    <property type="molecule type" value="Genomic_DNA"/>
</dbReference>
<dbReference type="Gene3D" id="3.60.21.10">
    <property type="match status" value="1"/>
</dbReference>
<dbReference type="InterPro" id="IPR008334">
    <property type="entry name" value="5'-Nucleotdase_C"/>
</dbReference>
<dbReference type="InterPro" id="IPR036907">
    <property type="entry name" value="5'-Nucleotdase_C_sf"/>
</dbReference>
<evidence type="ECO:0000313" key="5">
    <source>
        <dbReference type="EMBL" id="SEF70426.1"/>
    </source>
</evidence>
<dbReference type="Proteomes" id="UP000236740">
    <property type="component" value="Unassembled WGS sequence"/>
</dbReference>
<dbReference type="PRINTS" id="PR01607">
    <property type="entry name" value="APYRASEFAMLY"/>
</dbReference>
<dbReference type="AlphaFoldDB" id="A0A1H5U5X5"/>
<evidence type="ECO:0000259" key="3">
    <source>
        <dbReference type="Pfam" id="PF02872"/>
    </source>
</evidence>
<dbReference type="EMBL" id="FNVN01000001">
    <property type="protein sequence ID" value="SEF70426.1"/>
    <property type="molecule type" value="Genomic_DNA"/>
</dbReference>
<dbReference type="InterPro" id="IPR006179">
    <property type="entry name" value="5_nucleotidase/apyrase"/>
</dbReference>
<dbReference type="Pfam" id="PF00149">
    <property type="entry name" value="Metallophos"/>
    <property type="match status" value="1"/>
</dbReference>
<reference evidence="4 7" key="2">
    <citation type="journal article" date="2019" name="Nat. Commun.">
        <title>A new type of DNA phosphorothioation-based antiviral system in archaea.</title>
        <authorList>
            <person name="Xiong L."/>
            <person name="Liu S."/>
            <person name="Chen S."/>
            <person name="Xiao Y."/>
            <person name="Zhu B."/>
            <person name="Gao Y."/>
            <person name="Zhang Y."/>
            <person name="Chen B."/>
            <person name="Luo J."/>
            <person name="Deng Z."/>
            <person name="Chen X."/>
            <person name="Wang L."/>
            <person name="Chen S."/>
        </authorList>
    </citation>
    <scope>NUCLEOTIDE SEQUENCE [LARGE SCALE GENOMIC DNA]</scope>
    <source>
        <strain evidence="4 7">CGMCC 1.10331</strain>
    </source>
</reference>
<dbReference type="GO" id="GO:0009166">
    <property type="term" value="P:nucleotide catabolic process"/>
    <property type="evidence" value="ECO:0007669"/>
    <property type="project" value="InterPro"/>
</dbReference>
<dbReference type="Proteomes" id="UP000296733">
    <property type="component" value="Chromosome"/>
</dbReference>
<evidence type="ECO:0000313" key="7">
    <source>
        <dbReference type="Proteomes" id="UP000296733"/>
    </source>
</evidence>
<dbReference type="GeneID" id="39857481"/>
<evidence type="ECO:0000313" key="6">
    <source>
        <dbReference type="Proteomes" id="UP000236740"/>
    </source>
</evidence>
<sequence>MPRLLHYSDVENVYDDPVRVGRLAGALRARNGADALVCGTGDNTSPGVLALIERGRQALDLFCAVDADVETFGNHDFDFGPDAARSIVAAAPQTWVSANVYDSDGGRFAAADVVPHTIETVDGVRIGLFGVTDPATPSLNPMAGELQFTDPYDAAEAAVSELRAAGVDRVVALSHLGSGDDELARRVDVDAILGGHVHAERRERVNGTLLLRPGANGRTIFEVTLDATDGPVGVERHETADAPVADDVVTALRGRVEAAGLDEVVARVERPLDRSESTVAGGECRIGNFVADAYRWSLDADVGLQNSGGIRDGPPLSGAVTVADLVSVIPFEEHVVRAELTGAELLDVFRESAAAVVDFGEPGWWHGHFSGAEIRWDDDATELLGARVDGDPVDPERRYTVATSAYLLHTDHEFPSLEERHRVGEGEIQFEVLAAYAREFGIETEVEGRVRRVSATETATRPSED</sequence>
<keyword evidence="1" id="KW-0732">Signal</keyword>
<dbReference type="InterPro" id="IPR029052">
    <property type="entry name" value="Metallo-depent_PP-like"/>
</dbReference>
<protein>
    <submittedName>
        <fullName evidence="4">Bifunctional metallophosphatase/5'-nucleotidase</fullName>
    </submittedName>
    <submittedName>
        <fullName evidence="5">UDP-sugar diphosphatase</fullName>
    </submittedName>
</protein>
<dbReference type="Gene3D" id="3.90.780.10">
    <property type="entry name" value="5'-Nucleotidase, C-terminal domain"/>
    <property type="match status" value="1"/>
</dbReference>
<dbReference type="KEGG" id="hlm:DV707_05300"/>
<accession>A0A1H5U5X5</accession>
<dbReference type="GO" id="GO:0016787">
    <property type="term" value="F:hydrolase activity"/>
    <property type="evidence" value="ECO:0007669"/>
    <property type="project" value="InterPro"/>
</dbReference>
<gene>
    <name evidence="4" type="ORF">DV707_05300</name>
    <name evidence="5" type="ORF">SAMN04488133_0491</name>
</gene>